<dbReference type="SUPFAM" id="SSF49562">
    <property type="entry name" value="C2 domain (Calcium/lipid-binding domain, CaLB)"/>
    <property type="match status" value="1"/>
</dbReference>
<evidence type="ECO:0000259" key="8">
    <source>
        <dbReference type="PROSITE" id="PS50003"/>
    </source>
</evidence>
<accession>A0A9Q0MJW0</accession>
<feature type="domain" description="DH" evidence="9">
    <location>
        <begin position="155"/>
        <end position="320"/>
    </location>
</feature>
<protein>
    <submittedName>
        <fullName evidence="10">Uncharacterized protein</fullName>
    </submittedName>
</protein>
<dbReference type="Gene3D" id="1.20.900.10">
    <property type="entry name" value="Dbl homology (DH) domain"/>
    <property type="match status" value="1"/>
</dbReference>
<feature type="region of interest" description="Disordered" evidence="6">
    <location>
        <begin position="778"/>
        <end position="797"/>
    </location>
</feature>
<dbReference type="SUPFAM" id="SSF50729">
    <property type="entry name" value="PH domain-like"/>
    <property type="match status" value="1"/>
</dbReference>
<dbReference type="Gene3D" id="2.30.29.30">
    <property type="entry name" value="Pleckstrin-homology domain (PH domain)/Phosphotyrosine-binding domain (PTB)"/>
    <property type="match status" value="1"/>
</dbReference>
<dbReference type="InterPro" id="IPR001452">
    <property type="entry name" value="SH3_domain"/>
</dbReference>
<dbReference type="PROSITE" id="PS50002">
    <property type="entry name" value="SH3"/>
    <property type="match status" value="2"/>
</dbReference>
<dbReference type="Proteomes" id="UP001142055">
    <property type="component" value="Chromosome 1"/>
</dbReference>
<feature type="domain" description="PH" evidence="8">
    <location>
        <begin position="361"/>
        <end position="478"/>
    </location>
</feature>
<evidence type="ECO:0000256" key="6">
    <source>
        <dbReference type="SAM" id="MobiDB-lite"/>
    </source>
</evidence>
<dbReference type="EMBL" id="JAPWDV010000001">
    <property type="protein sequence ID" value="KAJ6225110.1"/>
    <property type="molecule type" value="Genomic_DNA"/>
</dbReference>
<dbReference type="Pfam" id="PF00621">
    <property type="entry name" value="RhoGEF"/>
    <property type="match status" value="1"/>
</dbReference>
<dbReference type="Pfam" id="PF00018">
    <property type="entry name" value="SH3_1"/>
    <property type="match status" value="1"/>
</dbReference>
<dbReference type="InterPro" id="IPR036028">
    <property type="entry name" value="SH3-like_dom_sf"/>
</dbReference>
<dbReference type="SMART" id="SM00326">
    <property type="entry name" value="SH3"/>
    <property type="match status" value="2"/>
</dbReference>
<dbReference type="GO" id="GO:0005737">
    <property type="term" value="C:cytoplasm"/>
    <property type="evidence" value="ECO:0007669"/>
    <property type="project" value="UniProtKB-SubCell"/>
</dbReference>
<feature type="compositionally biased region" description="Polar residues" evidence="6">
    <location>
        <begin position="834"/>
        <end position="847"/>
    </location>
</feature>
<dbReference type="InterPro" id="IPR011993">
    <property type="entry name" value="PH-like_dom_sf"/>
</dbReference>
<keyword evidence="11" id="KW-1185">Reference proteome</keyword>
<feature type="coiled-coil region" evidence="5">
    <location>
        <begin position="635"/>
        <end position="669"/>
    </location>
</feature>
<reference evidence="10" key="1">
    <citation type="submission" date="2022-12" db="EMBL/GenBank/DDBJ databases">
        <title>Genome assemblies of Blomia tropicalis.</title>
        <authorList>
            <person name="Cui Y."/>
        </authorList>
    </citation>
    <scope>NUCLEOTIDE SEQUENCE</scope>
    <source>
        <tissue evidence="10">Adult mites</tissue>
    </source>
</reference>
<evidence type="ECO:0000256" key="5">
    <source>
        <dbReference type="SAM" id="Coils"/>
    </source>
</evidence>
<evidence type="ECO:0000256" key="2">
    <source>
        <dbReference type="ARBA" id="ARBA00022443"/>
    </source>
</evidence>
<name>A0A9Q0MJW0_BLOTA</name>
<dbReference type="SUPFAM" id="SSF48065">
    <property type="entry name" value="DBL homology domain (DH-domain)"/>
    <property type="match status" value="1"/>
</dbReference>
<dbReference type="PANTHER" id="PTHR46006:SF6">
    <property type="entry name" value="INTERSECTIN-2 ISOFORM X1"/>
    <property type="match status" value="1"/>
</dbReference>
<organism evidence="10 11">
    <name type="scientific">Blomia tropicalis</name>
    <name type="common">Mite</name>
    <dbReference type="NCBI Taxonomy" id="40697"/>
    <lineage>
        <taxon>Eukaryota</taxon>
        <taxon>Metazoa</taxon>
        <taxon>Ecdysozoa</taxon>
        <taxon>Arthropoda</taxon>
        <taxon>Chelicerata</taxon>
        <taxon>Arachnida</taxon>
        <taxon>Acari</taxon>
        <taxon>Acariformes</taxon>
        <taxon>Sarcoptiformes</taxon>
        <taxon>Astigmata</taxon>
        <taxon>Glycyphagoidea</taxon>
        <taxon>Echimyopodidae</taxon>
        <taxon>Blomia</taxon>
    </lineage>
</organism>
<keyword evidence="3" id="KW-0963">Cytoplasm</keyword>
<evidence type="ECO:0000256" key="1">
    <source>
        <dbReference type="ARBA" id="ARBA00004496"/>
    </source>
</evidence>
<comment type="subcellular location">
    <subcellularLocation>
        <location evidence="1">Cytoplasm</location>
    </subcellularLocation>
</comment>
<keyword evidence="2 4" id="KW-0728">SH3 domain</keyword>
<evidence type="ECO:0000313" key="11">
    <source>
        <dbReference type="Proteomes" id="UP001142055"/>
    </source>
</evidence>
<dbReference type="InterPro" id="IPR051480">
    <property type="entry name" value="Endocytic_GEF_Adapter"/>
</dbReference>
<evidence type="ECO:0000259" key="9">
    <source>
        <dbReference type="PROSITE" id="PS50010"/>
    </source>
</evidence>
<evidence type="ECO:0000259" key="7">
    <source>
        <dbReference type="PROSITE" id="PS50002"/>
    </source>
</evidence>
<dbReference type="AlphaFoldDB" id="A0A9Q0MJW0"/>
<sequence length="847" mass="97025">MEFMTLSTKRYKSSENDHISFEIGELIKVSPDKQANNLWYGTKMIDKQSGFFPKSHVNPTGGKVRSIASTYRNVNVIPQNYNNSNNYVPEVTKTSDSVIDNTNFASRVKSLDSGVTASESAGSSARSTFGDSATIRGVSKPIAARIQVFSKPEPEIIRTHFRKSLFDCRLFPDDEIESFFSNLDQIYSVNYALYSDLSQRLQSDDNASEKKFGDILLTSLQQMLPIYKLFCSEQMISSKNLQNKLENDAQFNEVLQNISLKTKTHLPISSYLLKPMQRITKYPLLIEKLFESTPQSHPDHRDCNQALNFAKSFCKEINEACRKTENFDKLIWLQKHINISWKIIDHVIDFNSETRFLGPRKLLHSGILIKASSSKVLAAFLFNDFLLLAIPDKKFPKSLINGTNFFFNQKTLDTTYTLYRKPLLLDEFNIADMPEFESNTDPGMFRIFVIPKKRHLLFRTNSTDDCVLWLKTIIEAKKNYKDIERKLVLNENNQIECSPFQIPIGVLLITIEALQLYTNNYALNAYCKVAIGKNIDSIQVSKQTNVSRLEISKNTLSRKAKNNMANKDGSFKITWNCSIKLNIFNFDQTLFISCHEENPYAPHQCLGEAHISLADIIQQRKFVNVKTTKVENVEKINFENKAKILEQKLEFKENNNQSVTTTKQQLNNESNEFVVAITPYTGTSLDQLSLKIGDIIQVQHKTESGWWMGQLINNESKTVSWFPSSYVKPLSEEYHHFNKIKEPDSQNFLETKLKSLKWIVDTPIKMFSMGFSLNGSTQTTTTNNLDNENENTHKKPSISSTFYINENDHDNDNDEVYSDSSFESCDSDHESLEPCQSKSLSNVKKIE</sequence>
<dbReference type="PROSITE" id="PS50010">
    <property type="entry name" value="DH_2"/>
    <property type="match status" value="1"/>
</dbReference>
<comment type="caution">
    <text evidence="10">The sequence shown here is derived from an EMBL/GenBank/DDBJ whole genome shotgun (WGS) entry which is preliminary data.</text>
</comment>
<feature type="region of interest" description="Disordered" evidence="6">
    <location>
        <begin position="802"/>
        <end position="847"/>
    </location>
</feature>
<feature type="domain" description="SH3" evidence="7">
    <location>
        <begin position="669"/>
        <end position="732"/>
    </location>
</feature>
<gene>
    <name evidence="10" type="ORF">RDWZM_003655</name>
</gene>
<dbReference type="Pfam" id="PF07653">
    <property type="entry name" value="SH3_2"/>
    <property type="match status" value="1"/>
</dbReference>
<dbReference type="Gene3D" id="2.30.30.40">
    <property type="entry name" value="SH3 Domains"/>
    <property type="match status" value="2"/>
</dbReference>
<dbReference type="Pfam" id="PF16652">
    <property type="entry name" value="PH_13"/>
    <property type="match status" value="1"/>
</dbReference>
<dbReference type="SMART" id="SM00233">
    <property type="entry name" value="PH"/>
    <property type="match status" value="1"/>
</dbReference>
<evidence type="ECO:0000256" key="4">
    <source>
        <dbReference type="PROSITE-ProRule" id="PRU00192"/>
    </source>
</evidence>
<dbReference type="Gene3D" id="2.60.40.150">
    <property type="entry name" value="C2 domain"/>
    <property type="match status" value="1"/>
</dbReference>
<evidence type="ECO:0000256" key="3">
    <source>
        <dbReference type="ARBA" id="ARBA00022490"/>
    </source>
</evidence>
<feature type="domain" description="SH3" evidence="7">
    <location>
        <begin position="1"/>
        <end position="62"/>
    </location>
</feature>
<dbReference type="GO" id="GO:0005085">
    <property type="term" value="F:guanyl-nucleotide exchange factor activity"/>
    <property type="evidence" value="ECO:0007669"/>
    <property type="project" value="InterPro"/>
</dbReference>
<keyword evidence="5" id="KW-0175">Coiled coil</keyword>
<evidence type="ECO:0000313" key="10">
    <source>
        <dbReference type="EMBL" id="KAJ6225110.1"/>
    </source>
</evidence>
<dbReference type="InterPro" id="IPR000219">
    <property type="entry name" value="DH_dom"/>
</dbReference>
<dbReference type="PROSITE" id="PS50003">
    <property type="entry name" value="PH_DOMAIN"/>
    <property type="match status" value="1"/>
</dbReference>
<dbReference type="SMART" id="SM00325">
    <property type="entry name" value="RhoGEF"/>
    <property type="match status" value="1"/>
</dbReference>
<dbReference type="CDD" id="cd00160">
    <property type="entry name" value="RhoGEF"/>
    <property type="match status" value="1"/>
</dbReference>
<dbReference type="PANTHER" id="PTHR46006">
    <property type="entry name" value="RHO GUANINE NUCLEOTIDE EXCHANGE FACTOR AT 64C, ISOFORM A"/>
    <property type="match status" value="1"/>
</dbReference>
<dbReference type="InterPro" id="IPR035899">
    <property type="entry name" value="DBL_dom_sf"/>
</dbReference>
<dbReference type="SUPFAM" id="SSF50044">
    <property type="entry name" value="SH3-domain"/>
    <property type="match status" value="2"/>
</dbReference>
<dbReference type="InterPro" id="IPR001849">
    <property type="entry name" value="PH_domain"/>
</dbReference>
<dbReference type="GO" id="GO:0035025">
    <property type="term" value="P:positive regulation of Rho protein signal transduction"/>
    <property type="evidence" value="ECO:0007669"/>
    <property type="project" value="TreeGrafter"/>
</dbReference>
<proteinExistence type="predicted"/>
<dbReference type="InterPro" id="IPR035892">
    <property type="entry name" value="C2_domain_sf"/>
</dbReference>